<dbReference type="Gene3D" id="3.40.250.10">
    <property type="entry name" value="Rhodanese-like domain"/>
    <property type="match status" value="1"/>
</dbReference>
<dbReference type="RefSeq" id="WP_094788659.1">
    <property type="nucleotide sequence ID" value="NZ_NDXW01000001.1"/>
</dbReference>
<dbReference type="Pfam" id="PF00581">
    <property type="entry name" value="Rhodanese"/>
    <property type="match status" value="1"/>
</dbReference>
<organism evidence="4 5">
    <name type="scientific">Zooshikella ganghwensis</name>
    <dbReference type="NCBI Taxonomy" id="202772"/>
    <lineage>
        <taxon>Bacteria</taxon>
        <taxon>Pseudomonadati</taxon>
        <taxon>Pseudomonadota</taxon>
        <taxon>Gammaproteobacteria</taxon>
        <taxon>Oceanospirillales</taxon>
        <taxon>Zooshikellaceae</taxon>
        <taxon>Zooshikella</taxon>
    </lineage>
</organism>
<dbReference type="EMBL" id="NDXW01000001">
    <property type="protein sequence ID" value="RDH45747.1"/>
    <property type="molecule type" value="Genomic_DNA"/>
</dbReference>
<dbReference type="CDD" id="cd01444">
    <property type="entry name" value="GlpE_ST"/>
    <property type="match status" value="1"/>
</dbReference>
<proteinExistence type="predicted"/>
<dbReference type="SUPFAM" id="SSF52821">
    <property type="entry name" value="Rhodanese/Cell cycle control phosphatase"/>
    <property type="match status" value="1"/>
</dbReference>
<dbReference type="NCBIfam" id="NF001195">
    <property type="entry name" value="PRK00162.1"/>
    <property type="match status" value="1"/>
</dbReference>
<comment type="caution">
    <text evidence="4">The sequence shown here is derived from an EMBL/GenBank/DDBJ whole genome shotgun (WGS) entry which is preliminary data.</text>
</comment>
<evidence type="ECO:0000259" key="3">
    <source>
        <dbReference type="PROSITE" id="PS50206"/>
    </source>
</evidence>
<keyword evidence="2 4" id="KW-0808">Transferase</keyword>
<sequence>MEIDRIKPEEALHYLQAGNTCFVDIRDQDSFHQGHIPTAQHLDNQSILDFIEDTDTETSIVVYCFHGHSSISAALYLKQKGFNNVMSLDGGFCLWQECYPDAVDQ</sequence>
<evidence type="ECO:0000256" key="1">
    <source>
        <dbReference type="ARBA" id="ARBA00022490"/>
    </source>
</evidence>
<keyword evidence="1" id="KW-0963">Cytoplasm</keyword>
<dbReference type="PANTHER" id="PTHR43031">
    <property type="entry name" value="FAD-DEPENDENT OXIDOREDUCTASE"/>
    <property type="match status" value="1"/>
</dbReference>
<dbReference type="PANTHER" id="PTHR43031:SF6">
    <property type="entry name" value="THIOSULFATE SULFURTRANSFERASE GLPE"/>
    <property type="match status" value="1"/>
</dbReference>
<accession>A0A4P9VSU2</accession>
<dbReference type="GO" id="GO:0005737">
    <property type="term" value="C:cytoplasm"/>
    <property type="evidence" value="ECO:0007669"/>
    <property type="project" value="InterPro"/>
</dbReference>
<dbReference type="Proteomes" id="UP000257039">
    <property type="component" value="Unassembled WGS sequence"/>
</dbReference>
<evidence type="ECO:0000313" key="4">
    <source>
        <dbReference type="EMBL" id="RDH45747.1"/>
    </source>
</evidence>
<dbReference type="InterPro" id="IPR001763">
    <property type="entry name" value="Rhodanese-like_dom"/>
</dbReference>
<dbReference type="InterPro" id="IPR023695">
    <property type="entry name" value="Thiosulf_sulfurTrfase"/>
</dbReference>
<feature type="domain" description="Rhodanese" evidence="3">
    <location>
        <begin position="16"/>
        <end position="104"/>
    </location>
</feature>
<gene>
    <name evidence="4" type="ORF">B9G39_21120</name>
</gene>
<reference evidence="4 5" key="1">
    <citation type="submission" date="2017-04" db="EMBL/GenBank/DDBJ databases">
        <title>Draft genome sequence of Zooshikella ganghwensis VG4 isolated from Red Sea sediments.</title>
        <authorList>
            <person name="Rehman Z."/>
            <person name="Alam I."/>
            <person name="Kamau A."/>
            <person name="Bajic V."/>
            <person name="Leiknes T."/>
        </authorList>
    </citation>
    <scope>NUCLEOTIDE SEQUENCE [LARGE SCALE GENOMIC DNA]</scope>
    <source>
        <strain evidence="4 5">VG4</strain>
    </source>
</reference>
<dbReference type="EC" id="2.8.1.1" evidence="4"/>
<protein>
    <submittedName>
        <fullName evidence="4">Thiosulfate sulfurtransferase GlpE</fullName>
        <ecNumber evidence="4">2.8.1.1</ecNumber>
    </submittedName>
</protein>
<dbReference type="SMART" id="SM00450">
    <property type="entry name" value="RHOD"/>
    <property type="match status" value="1"/>
</dbReference>
<dbReference type="AlphaFoldDB" id="A0A4P9VSU2"/>
<dbReference type="GO" id="GO:0004792">
    <property type="term" value="F:thiosulfate-cyanide sulfurtransferase activity"/>
    <property type="evidence" value="ECO:0007669"/>
    <property type="project" value="UniProtKB-EC"/>
</dbReference>
<dbReference type="InterPro" id="IPR036873">
    <property type="entry name" value="Rhodanese-like_dom_sf"/>
</dbReference>
<evidence type="ECO:0000313" key="5">
    <source>
        <dbReference type="Proteomes" id="UP000257039"/>
    </source>
</evidence>
<keyword evidence="5" id="KW-1185">Reference proteome</keyword>
<name>A0A4P9VSU2_9GAMM</name>
<evidence type="ECO:0000256" key="2">
    <source>
        <dbReference type="ARBA" id="ARBA00022679"/>
    </source>
</evidence>
<dbReference type="PROSITE" id="PS50206">
    <property type="entry name" value="RHODANESE_3"/>
    <property type="match status" value="1"/>
</dbReference>
<dbReference type="InterPro" id="IPR050229">
    <property type="entry name" value="GlpE_sulfurtransferase"/>
</dbReference>